<evidence type="ECO:0000313" key="3">
    <source>
        <dbReference type="Proteomes" id="UP001054857"/>
    </source>
</evidence>
<evidence type="ECO:0000313" key="2">
    <source>
        <dbReference type="EMBL" id="GFR49125.1"/>
    </source>
</evidence>
<dbReference type="EMBL" id="BMAR01000028">
    <property type="protein sequence ID" value="GFR49125.1"/>
    <property type="molecule type" value="Genomic_DNA"/>
</dbReference>
<sequence length="241" mass="25589">KLPILNRHNCIATLYIASCARHLKGRHLDPYISAKDSALLIDGAMTRDQSGPSMLRLQLSQTLDVSSIVPAATSSLIRGLYPKCICFHPTKALMAVGVSGYVAVYDVQLGTRLGRVELKSIPVEMGFAPDGSVLVVMVQDWILYSISTASWKARVVVPRRSKMDKPLEGCLLAVAPGHNPFIYFCRYAKDTLRLATLPTRAGGGAADGGAAAAGHGGPSSSSSGSGWGQRLKLDVQKAVLG</sequence>
<feature type="non-terminal residue" evidence="2">
    <location>
        <position position="1"/>
    </location>
</feature>
<feature type="compositionally biased region" description="Low complexity" evidence="1">
    <location>
        <begin position="208"/>
        <end position="224"/>
    </location>
</feature>
<dbReference type="Gene3D" id="2.130.10.10">
    <property type="entry name" value="YVTN repeat-like/Quinoprotein amine dehydrogenase"/>
    <property type="match status" value="1"/>
</dbReference>
<evidence type="ECO:0000256" key="1">
    <source>
        <dbReference type="SAM" id="MobiDB-lite"/>
    </source>
</evidence>
<reference evidence="2 3" key="1">
    <citation type="journal article" date="2021" name="Sci. Rep.">
        <title>Genome sequencing of the multicellular alga Astrephomene provides insights into convergent evolution of germ-soma differentiation.</title>
        <authorList>
            <person name="Yamashita S."/>
            <person name="Yamamoto K."/>
            <person name="Matsuzaki R."/>
            <person name="Suzuki S."/>
            <person name="Yamaguchi H."/>
            <person name="Hirooka S."/>
            <person name="Minakuchi Y."/>
            <person name="Miyagishima S."/>
            <person name="Kawachi M."/>
            <person name="Toyoda A."/>
            <person name="Nozaki H."/>
        </authorList>
    </citation>
    <scope>NUCLEOTIDE SEQUENCE [LARGE SCALE GENOMIC DNA]</scope>
    <source>
        <strain evidence="2 3">NIES-4017</strain>
    </source>
</reference>
<keyword evidence="3" id="KW-1185">Reference proteome</keyword>
<dbReference type="InterPro" id="IPR011044">
    <property type="entry name" value="Quino_amine_DH_bsu"/>
</dbReference>
<proteinExistence type="predicted"/>
<dbReference type="InterPro" id="IPR015943">
    <property type="entry name" value="WD40/YVTN_repeat-like_dom_sf"/>
</dbReference>
<dbReference type="Proteomes" id="UP001054857">
    <property type="component" value="Unassembled WGS sequence"/>
</dbReference>
<feature type="region of interest" description="Disordered" evidence="1">
    <location>
        <begin position="206"/>
        <end position="228"/>
    </location>
</feature>
<protein>
    <submittedName>
        <fullName evidence="2">Uncharacterized protein</fullName>
    </submittedName>
</protein>
<gene>
    <name evidence="2" type="ORF">Agub_g10923</name>
</gene>
<name>A0AAD3DW05_9CHLO</name>
<feature type="non-terminal residue" evidence="2">
    <location>
        <position position="241"/>
    </location>
</feature>
<dbReference type="AlphaFoldDB" id="A0AAD3DW05"/>
<organism evidence="2 3">
    <name type="scientific">Astrephomene gubernaculifera</name>
    <dbReference type="NCBI Taxonomy" id="47775"/>
    <lineage>
        <taxon>Eukaryota</taxon>
        <taxon>Viridiplantae</taxon>
        <taxon>Chlorophyta</taxon>
        <taxon>core chlorophytes</taxon>
        <taxon>Chlorophyceae</taxon>
        <taxon>CS clade</taxon>
        <taxon>Chlamydomonadales</taxon>
        <taxon>Astrephomenaceae</taxon>
        <taxon>Astrephomene</taxon>
    </lineage>
</organism>
<accession>A0AAD3DW05</accession>
<dbReference type="SUPFAM" id="SSF50969">
    <property type="entry name" value="YVTN repeat-like/Quinoprotein amine dehydrogenase"/>
    <property type="match status" value="1"/>
</dbReference>
<comment type="caution">
    <text evidence="2">The sequence shown here is derived from an EMBL/GenBank/DDBJ whole genome shotgun (WGS) entry which is preliminary data.</text>
</comment>